<protein>
    <recommendedName>
        <fullName evidence="3">DUF2975 domain-containing protein</fullName>
    </recommendedName>
</protein>
<dbReference type="EMBL" id="JAURUR010000012">
    <property type="protein sequence ID" value="MDP9765546.1"/>
    <property type="molecule type" value="Genomic_DNA"/>
</dbReference>
<evidence type="ECO:0000313" key="1">
    <source>
        <dbReference type="EMBL" id="MDP9765546.1"/>
    </source>
</evidence>
<sequence>MFSVLPGLGLLVLARVMATVVRLKQDEDLIV</sequence>
<reference evidence="1 2" key="1">
    <citation type="submission" date="2023-07" db="EMBL/GenBank/DDBJ databases">
        <title>Genomic Encyclopedia of Type Strains, Phase IV (KMG-IV): sequencing the most valuable type-strain genomes for metagenomic binning, comparative biology and taxonomic classification.</title>
        <authorList>
            <person name="Goeker M."/>
        </authorList>
    </citation>
    <scope>NUCLEOTIDE SEQUENCE [LARGE SCALE GENOMIC DNA]</scope>
    <source>
        <strain evidence="1 2">NIO-1023</strain>
    </source>
</reference>
<dbReference type="Proteomes" id="UP001232163">
    <property type="component" value="Unassembled WGS sequence"/>
</dbReference>
<organism evidence="1 2">
    <name type="scientific">Deinococcus enclensis</name>
    <dbReference type="NCBI Taxonomy" id="1049582"/>
    <lineage>
        <taxon>Bacteria</taxon>
        <taxon>Thermotogati</taxon>
        <taxon>Deinococcota</taxon>
        <taxon>Deinococci</taxon>
        <taxon>Deinococcales</taxon>
        <taxon>Deinococcaceae</taxon>
        <taxon>Deinococcus</taxon>
    </lineage>
</organism>
<accession>A0ABT9MG55</accession>
<evidence type="ECO:0000313" key="2">
    <source>
        <dbReference type="Proteomes" id="UP001232163"/>
    </source>
</evidence>
<keyword evidence="2" id="KW-1185">Reference proteome</keyword>
<comment type="caution">
    <text evidence="1">The sequence shown here is derived from an EMBL/GenBank/DDBJ whole genome shotgun (WGS) entry which is preliminary data.</text>
</comment>
<evidence type="ECO:0008006" key="3">
    <source>
        <dbReference type="Google" id="ProtNLM"/>
    </source>
</evidence>
<gene>
    <name evidence="1" type="ORF">QO006_002997</name>
</gene>
<proteinExistence type="predicted"/>
<name>A0ABT9MG55_9DEIO</name>